<dbReference type="GO" id="GO:0008757">
    <property type="term" value="F:S-adenosylmethionine-dependent methyltransferase activity"/>
    <property type="evidence" value="ECO:0007669"/>
    <property type="project" value="TreeGrafter"/>
</dbReference>
<evidence type="ECO:0008006" key="7">
    <source>
        <dbReference type="Google" id="ProtNLM"/>
    </source>
</evidence>
<dbReference type="PROSITE" id="PS51682">
    <property type="entry name" value="SAM_OMT_I"/>
    <property type="match status" value="1"/>
</dbReference>
<evidence type="ECO:0000256" key="2">
    <source>
        <dbReference type="ARBA" id="ARBA00022679"/>
    </source>
</evidence>
<dbReference type="EMBL" id="JANBUW010000052">
    <property type="protein sequence ID" value="KAJ2849918.1"/>
    <property type="molecule type" value="Genomic_DNA"/>
</dbReference>
<keyword evidence="2" id="KW-0808">Transferase</keyword>
<dbReference type="OrthoDB" id="10251242at2759"/>
<dbReference type="GO" id="GO:0008171">
    <property type="term" value="F:O-methyltransferase activity"/>
    <property type="evidence" value="ECO:0007669"/>
    <property type="project" value="InterPro"/>
</dbReference>
<dbReference type="InterPro" id="IPR050362">
    <property type="entry name" value="Cation-dep_OMT"/>
</dbReference>
<dbReference type="Proteomes" id="UP001139887">
    <property type="component" value="Unassembled WGS sequence"/>
</dbReference>
<dbReference type="InterPro" id="IPR029063">
    <property type="entry name" value="SAM-dependent_MTases_sf"/>
</dbReference>
<organism evidence="5 6">
    <name type="scientific">Coemansia brasiliensis</name>
    <dbReference type="NCBI Taxonomy" id="2650707"/>
    <lineage>
        <taxon>Eukaryota</taxon>
        <taxon>Fungi</taxon>
        <taxon>Fungi incertae sedis</taxon>
        <taxon>Zoopagomycota</taxon>
        <taxon>Kickxellomycotina</taxon>
        <taxon>Kickxellomycetes</taxon>
        <taxon>Kickxellales</taxon>
        <taxon>Kickxellaceae</taxon>
        <taxon>Coemansia</taxon>
    </lineage>
</organism>
<accession>A0A9W8I7E8</accession>
<dbReference type="SUPFAM" id="SSF53335">
    <property type="entry name" value="S-adenosyl-L-methionine-dependent methyltransferases"/>
    <property type="match status" value="1"/>
</dbReference>
<dbReference type="GO" id="GO:0032259">
    <property type="term" value="P:methylation"/>
    <property type="evidence" value="ECO:0007669"/>
    <property type="project" value="UniProtKB-KW"/>
</dbReference>
<dbReference type="Gene3D" id="3.40.50.150">
    <property type="entry name" value="Vaccinia Virus protein VP39"/>
    <property type="match status" value="1"/>
</dbReference>
<sequence>MFTASETTASREMLEQATAEELRLFYAAKASINPNLNSLPPVIPQVYADTVAAHGENIAVMAVSEYQGMLQNFFVGLLGAKRILEIGTFTGSSAIFFANALKRNGVAGPDASGNRPIVSLDISEKYAAIARKNFAIANVEEYIEVMVDNAHNSLAKLVDQKFDIIFIDADKPSYQKYYDTIVDNHMLSKGGLIIADNTAFDCVTPYIGTTAPVADDAVPLKASFTRFPGQMGLGFSEEIAKSLHNFNEYVRNDPRSEVIMLPLFTGISLIRLL</sequence>
<comment type="similarity">
    <text evidence="4">Belongs to the class I-like SAM-binding methyltransferase superfamily. Cation-dependent O-methyltransferase family.</text>
</comment>
<protein>
    <recommendedName>
        <fullName evidence="7">O-methyltransferase</fullName>
    </recommendedName>
</protein>
<evidence type="ECO:0000313" key="6">
    <source>
        <dbReference type="Proteomes" id="UP001139887"/>
    </source>
</evidence>
<keyword evidence="1" id="KW-0489">Methyltransferase</keyword>
<keyword evidence="6" id="KW-1185">Reference proteome</keyword>
<comment type="caution">
    <text evidence="5">The sequence shown here is derived from an EMBL/GenBank/DDBJ whole genome shotgun (WGS) entry which is preliminary data.</text>
</comment>
<dbReference type="AlphaFoldDB" id="A0A9W8I7E8"/>
<dbReference type="Pfam" id="PF01596">
    <property type="entry name" value="Methyltransf_3"/>
    <property type="match status" value="1"/>
</dbReference>
<evidence type="ECO:0000256" key="3">
    <source>
        <dbReference type="ARBA" id="ARBA00022691"/>
    </source>
</evidence>
<gene>
    <name evidence="5" type="ORF">IWW36_002303</name>
</gene>
<dbReference type="PANTHER" id="PTHR10509">
    <property type="entry name" value="O-METHYLTRANSFERASE-RELATED"/>
    <property type="match status" value="1"/>
</dbReference>
<reference evidence="5" key="1">
    <citation type="submission" date="2022-07" db="EMBL/GenBank/DDBJ databases">
        <title>Phylogenomic reconstructions and comparative analyses of Kickxellomycotina fungi.</title>
        <authorList>
            <person name="Reynolds N.K."/>
            <person name="Stajich J.E."/>
            <person name="Barry K."/>
            <person name="Grigoriev I.V."/>
            <person name="Crous P."/>
            <person name="Smith M.E."/>
        </authorList>
    </citation>
    <scope>NUCLEOTIDE SEQUENCE</scope>
    <source>
        <strain evidence="5">NRRL 1566</strain>
    </source>
</reference>
<name>A0A9W8I7E8_9FUNG</name>
<proteinExistence type="inferred from homology"/>
<evidence type="ECO:0000313" key="5">
    <source>
        <dbReference type="EMBL" id="KAJ2849918.1"/>
    </source>
</evidence>
<evidence type="ECO:0000256" key="4">
    <source>
        <dbReference type="ARBA" id="ARBA00023453"/>
    </source>
</evidence>
<keyword evidence="3" id="KW-0949">S-adenosyl-L-methionine</keyword>
<evidence type="ECO:0000256" key="1">
    <source>
        <dbReference type="ARBA" id="ARBA00022603"/>
    </source>
</evidence>
<dbReference type="InterPro" id="IPR002935">
    <property type="entry name" value="SAM_O-MeTrfase"/>
</dbReference>
<dbReference type="CDD" id="cd02440">
    <property type="entry name" value="AdoMet_MTases"/>
    <property type="match status" value="1"/>
</dbReference>
<dbReference type="PANTHER" id="PTHR10509:SF14">
    <property type="entry name" value="CAFFEOYL-COA O-METHYLTRANSFERASE 3-RELATED"/>
    <property type="match status" value="1"/>
</dbReference>